<sequence length="56" mass="5772">MTVTDKEKTAPSGTVPTGSGVARELAASGALDDLFEQARVRQGGCSLVLTGCCRRC</sequence>
<protein>
    <submittedName>
        <fullName evidence="2">Uncharacterized protein</fullName>
    </submittedName>
</protein>
<dbReference type="AlphaFoldDB" id="A0A1L7RP66"/>
<evidence type="ECO:0000256" key="1">
    <source>
        <dbReference type="SAM" id="MobiDB-lite"/>
    </source>
</evidence>
<name>A0A1L7RP66_9ACTO</name>
<proteinExistence type="predicted"/>
<evidence type="ECO:0000313" key="2">
    <source>
        <dbReference type="EMBL" id="CED90913.1"/>
    </source>
</evidence>
<organism evidence="2">
    <name type="scientific">Actinomyces succiniciruminis</name>
    <dbReference type="NCBI Taxonomy" id="1522002"/>
    <lineage>
        <taxon>Bacteria</taxon>
        <taxon>Bacillati</taxon>
        <taxon>Actinomycetota</taxon>
        <taxon>Actinomycetes</taxon>
        <taxon>Actinomycetales</taxon>
        <taxon>Actinomycetaceae</taxon>
        <taxon>Actinomyces</taxon>
    </lineage>
</organism>
<reference evidence="2" key="1">
    <citation type="submission" date="2014-07" db="EMBL/GenBank/DDBJ databases">
        <authorList>
            <person name="Zhang J.E."/>
            <person name="Yang H."/>
            <person name="Guo J."/>
            <person name="Deng Z."/>
            <person name="Luo H."/>
            <person name="Luo M."/>
            <person name="Zhao B."/>
        </authorList>
    </citation>
    <scope>NUCLEOTIDE SEQUENCE</scope>
    <source>
        <strain evidence="2">AM4</strain>
    </source>
</reference>
<accession>A0A1L7RP66</accession>
<dbReference type="EMBL" id="LK995487">
    <property type="protein sequence ID" value="CED90913.1"/>
    <property type="molecule type" value="Genomic_DNA"/>
</dbReference>
<feature type="region of interest" description="Disordered" evidence="1">
    <location>
        <begin position="1"/>
        <end position="21"/>
    </location>
</feature>
<gene>
    <name evidence="2" type="ORF">AAM4_1081</name>
</gene>